<organism evidence="3 4">
    <name type="scientific">Phialocephala subalpina</name>
    <dbReference type="NCBI Taxonomy" id="576137"/>
    <lineage>
        <taxon>Eukaryota</taxon>
        <taxon>Fungi</taxon>
        <taxon>Dikarya</taxon>
        <taxon>Ascomycota</taxon>
        <taxon>Pezizomycotina</taxon>
        <taxon>Leotiomycetes</taxon>
        <taxon>Helotiales</taxon>
        <taxon>Mollisiaceae</taxon>
        <taxon>Phialocephala</taxon>
        <taxon>Phialocephala fortinii species complex</taxon>
    </lineage>
</organism>
<feature type="compositionally biased region" description="Polar residues" evidence="1">
    <location>
        <begin position="41"/>
        <end position="50"/>
    </location>
</feature>
<dbReference type="Proteomes" id="UP000184330">
    <property type="component" value="Unassembled WGS sequence"/>
</dbReference>
<dbReference type="OrthoDB" id="10557327at2759"/>
<reference evidence="3 4" key="1">
    <citation type="submission" date="2016-03" db="EMBL/GenBank/DDBJ databases">
        <authorList>
            <person name="Ploux O."/>
        </authorList>
    </citation>
    <scope>NUCLEOTIDE SEQUENCE [LARGE SCALE GENOMIC DNA]</scope>
    <source>
        <strain evidence="3 4">UAMH 11012</strain>
    </source>
</reference>
<evidence type="ECO:0000256" key="1">
    <source>
        <dbReference type="SAM" id="MobiDB-lite"/>
    </source>
</evidence>
<name>A0A1L7WQ36_9HELO</name>
<dbReference type="AlphaFoldDB" id="A0A1L7WQ36"/>
<proteinExistence type="predicted"/>
<dbReference type="InterPro" id="IPR045518">
    <property type="entry name" value="2EXR"/>
</dbReference>
<evidence type="ECO:0000313" key="3">
    <source>
        <dbReference type="EMBL" id="CZR54872.1"/>
    </source>
</evidence>
<sequence>MARRKEKKKSLKSTPKATVKEDASADSTLTSSVSSLDLSSEGTTPRTSKSYSDLPLLFKNPSRFSLDRTSEVPGEIRNMIWGFCITRRVVKVFDWEIQYSSQPLALYANQESRSLISPYYHRIERKPANKKDLFKNKPKYLLFNPENDLLCIGHMNPSHCTSIHNELPTIAKYVYISIESLKNQTAVAVALNLESQHSSSFDYYGGLRPCMKEIEKLEHVFVVLSGKHKNS</sequence>
<feature type="region of interest" description="Disordered" evidence="1">
    <location>
        <begin position="1"/>
        <end position="50"/>
    </location>
</feature>
<feature type="compositionally biased region" description="Basic residues" evidence="1">
    <location>
        <begin position="1"/>
        <end position="11"/>
    </location>
</feature>
<evidence type="ECO:0000313" key="4">
    <source>
        <dbReference type="Proteomes" id="UP000184330"/>
    </source>
</evidence>
<dbReference type="EMBL" id="FJOG01000005">
    <property type="protein sequence ID" value="CZR54872.1"/>
    <property type="molecule type" value="Genomic_DNA"/>
</dbReference>
<accession>A0A1L7WQ36</accession>
<gene>
    <name evidence="3" type="ORF">PAC_04756</name>
</gene>
<protein>
    <recommendedName>
        <fullName evidence="2">2EXR domain-containing protein</fullName>
    </recommendedName>
</protein>
<dbReference type="Pfam" id="PF20150">
    <property type="entry name" value="2EXR"/>
    <property type="match status" value="1"/>
</dbReference>
<evidence type="ECO:0000259" key="2">
    <source>
        <dbReference type="Pfam" id="PF20150"/>
    </source>
</evidence>
<feature type="compositionally biased region" description="Low complexity" evidence="1">
    <location>
        <begin position="25"/>
        <end position="40"/>
    </location>
</feature>
<feature type="domain" description="2EXR" evidence="2">
    <location>
        <begin position="71"/>
        <end position="150"/>
    </location>
</feature>
<keyword evidence="4" id="KW-1185">Reference proteome</keyword>